<dbReference type="GO" id="GO:0005886">
    <property type="term" value="C:plasma membrane"/>
    <property type="evidence" value="ECO:0007669"/>
    <property type="project" value="EnsemblFungi"/>
</dbReference>
<evidence type="ECO:0000313" key="7">
    <source>
        <dbReference type="EMBL" id="CEP63923.1"/>
    </source>
</evidence>
<reference evidence="7 8" key="1">
    <citation type="submission" date="2014-12" db="EMBL/GenBank/DDBJ databases">
        <authorList>
            <person name="Neuveglise Cecile"/>
        </authorList>
    </citation>
    <scope>NUCLEOTIDE SEQUENCE [LARGE SCALE GENOMIC DNA]</scope>
    <source>
        <strain evidence="7 8">CBS 12615</strain>
    </source>
</reference>
<evidence type="ECO:0000313" key="8">
    <source>
        <dbReference type="Proteomes" id="UP000054304"/>
    </source>
</evidence>
<feature type="domain" description="CWH43-like N-terminal" evidence="6">
    <location>
        <begin position="9"/>
        <end position="282"/>
    </location>
</feature>
<dbReference type="Proteomes" id="UP000054304">
    <property type="component" value="Unassembled WGS sequence"/>
</dbReference>
<dbReference type="InterPro" id="IPR019402">
    <property type="entry name" value="CWH43_N"/>
</dbReference>
<dbReference type="RefSeq" id="XP_022630135.1">
    <property type="nucleotide sequence ID" value="XM_022770835.1"/>
</dbReference>
<feature type="transmembrane region" description="Helical" evidence="5">
    <location>
        <begin position="170"/>
        <end position="191"/>
    </location>
</feature>
<dbReference type="GO" id="GO:0007033">
    <property type="term" value="P:vacuole organization"/>
    <property type="evidence" value="ECO:0007669"/>
    <property type="project" value="EnsemblFungi"/>
</dbReference>
<dbReference type="HOGENOM" id="CLU_050573_1_0_1"/>
<dbReference type="AlphaFoldDB" id="A0A0C7N7N7"/>
<name>A0A0C7N7N7_9SACH</name>
<keyword evidence="2 5" id="KW-0812">Transmembrane</keyword>
<feature type="transmembrane region" description="Helical" evidence="5">
    <location>
        <begin position="141"/>
        <end position="164"/>
    </location>
</feature>
<accession>A0A0C7N7N7</accession>
<comment type="subcellular location">
    <subcellularLocation>
        <location evidence="1">Endomembrane system</location>
        <topology evidence="1">Multi-pass membrane protein</topology>
    </subcellularLocation>
</comment>
<protein>
    <submittedName>
        <fullName evidence="7">LALA0S09e05534g1_1</fullName>
    </submittedName>
</protein>
<gene>
    <name evidence="7" type="ORF">LALA0_S09e05534g</name>
</gene>
<feature type="transmembrane region" description="Helical" evidence="5">
    <location>
        <begin position="265"/>
        <end position="283"/>
    </location>
</feature>
<dbReference type="GO" id="GO:0030036">
    <property type="term" value="P:actin cytoskeleton organization"/>
    <property type="evidence" value="ECO:0007669"/>
    <property type="project" value="EnsemblFungi"/>
</dbReference>
<evidence type="ECO:0000256" key="2">
    <source>
        <dbReference type="ARBA" id="ARBA00022692"/>
    </source>
</evidence>
<dbReference type="EMBL" id="LN736368">
    <property type="protein sequence ID" value="CEP63923.1"/>
    <property type="molecule type" value="Genomic_DNA"/>
</dbReference>
<evidence type="ECO:0000256" key="1">
    <source>
        <dbReference type="ARBA" id="ARBA00004127"/>
    </source>
</evidence>
<proteinExistence type="predicted"/>
<evidence type="ECO:0000256" key="5">
    <source>
        <dbReference type="SAM" id="Phobius"/>
    </source>
</evidence>
<dbReference type="STRING" id="1245769.A0A0C7N7N7"/>
<evidence type="ECO:0000256" key="3">
    <source>
        <dbReference type="ARBA" id="ARBA00022989"/>
    </source>
</evidence>
<dbReference type="OrthoDB" id="10032492at2759"/>
<sequence>MNRFKPGNYFFIVPWVAFIPWYGMLIAMLICWAGQGHPIYWFMHTEQFPVYISDIGATNLRPLFISCAGWQGLGYCITIACEYFQRSGRWPFQRTAFTTNAVADRGSVSASQDTLKSNYGDMLRSAKFLMPPYYTRHERNCIWASFALGAAGEVCLLMCSIFSTAHYHRVHITMVGLFCAFMFLSVCCNVAEYFMMGRHYAQLHPLANPEDKLVETKWNHWVGHRFNKYTISAIAKVIWLAAALAWAIAFGAIQDNSKSACFEWLLAFWFGVVFIIISVDFYLGGRYKYSKYFHQVTSFEGYYKYDKLVPNPHQTEVIA</sequence>
<feature type="transmembrane region" description="Helical" evidence="5">
    <location>
        <begin position="12"/>
        <end position="33"/>
    </location>
</feature>
<organism evidence="7 8">
    <name type="scientific">Lachancea lanzarotensis</name>
    <dbReference type="NCBI Taxonomy" id="1245769"/>
    <lineage>
        <taxon>Eukaryota</taxon>
        <taxon>Fungi</taxon>
        <taxon>Dikarya</taxon>
        <taxon>Ascomycota</taxon>
        <taxon>Saccharomycotina</taxon>
        <taxon>Saccharomycetes</taxon>
        <taxon>Saccharomycetales</taxon>
        <taxon>Saccharomycetaceae</taxon>
        <taxon>Lachancea</taxon>
    </lineage>
</organism>
<dbReference type="PANTHER" id="PTHR21324:SF2">
    <property type="entry name" value="EG:22E5.9 PROTEIN"/>
    <property type="match status" value="1"/>
</dbReference>
<dbReference type="GO" id="GO:0012505">
    <property type="term" value="C:endomembrane system"/>
    <property type="evidence" value="ECO:0007669"/>
    <property type="project" value="UniProtKB-SubCell"/>
</dbReference>
<dbReference type="GO" id="GO:0061093">
    <property type="term" value="P:negative regulation of phospholipid translocation"/>
    <property type="evidence" value="ECO:0007669"/>
    <property type="project" value="EnsemblFungi"/>
</dbReference>
<dbReference type="Pfam" id="PF10277">
    <property type="entry name" value="Frag1"/>
    <property type="match status" value="1"/>
</dbReference>
<dbReference type="InterPro" id="IPR050911">
    <property type="entry name" value="DRAM/TMEM150_Autophagy_Mod"/>
</dbReference>
<keyword evidence="3 5" id="KW-1133">Transmembrane helix</keyword>
<keyword evidence="8" id="KW-1185">Reference proteome</keyword>
<dbReference type="PANTHER" id="PTHR21324">
    <property type="entry name" value="FASTING-INDUCIBLE INTEGRAL MEMBRANE PROTEIN TM6P1-RELATED"/>
    <property type="match status" value="1"/>
</dbReference>
<feature type="transmembrane region" description="Helical" evidence="5">
    <location>
        <begin position="233"/>
        <end position="253"/>
    </location>
</feature>
<evidence type="ECO:0000256" key="4">
    <source>
        <dbReference type="ARBA" id="ARBA00023136"/>
    </source>
</evidence>
<dbReference type="GeneID" id="34687445"/>
<evidence type="ECO:0000259" key="6">
    <source>
        <dbReference type="Pfam" id="PF10277"/>
    </source>
</evidence>
<keyword evidence="4 5" id="KW-0472">Membrane</keyword>